<name>A0AB39IMX2_9GAMM</name>
<evidence type="ECO:0000313" key="2">
    <source>
        <dbReference type="EMBL" id="MBP2859087.1"/>
    </source>
</evidence>
<evidence type="ECO:0000313" key="3">
    <source>
        <dbReference type="EMBL" id="XDL22791.1"/>
    </source>
</evidence>
<dbReference type="EMBL" id="JAGJWX010000025">
    <property type="protein sequence ID" value="MBP2859087.1"/>
    <property type="molecule type" value="Genomic_DNA"/>
</dbReference>
<accession>A0AB39IMX2</accession>
<dbReference type="InterPro" id="IPR025737">
    <property type="entry name" value="FApF"/>
</dbReference>
<dbReference type="Pfam" id="PF13557">
    <property type="entry name" value="Phenol_MetA_deg"/>
    <property type="match status" value="1"/>
</dbReference>
<feature type="chain" id="PRO_5044249276" evidence="1">
    <location>
        <begin position="20"/>
        <end position="303"/>
    </location>
</feature>
<dbReference type="Proteomes" id="UP000810130">
    <property type="component" value="Unassembled WGS sequence"/>
</dbReference>
<evidence type="ECO:0000256" key="1">
    <source>
        <dbReference type="SAM" id="SignalP"/>
    </source>
</evidence>
<keyword evidence="4" id="KW-1185">Reference proteome</keyword>
<protein>
    <submittedName>
        <fullName evidence="3">Transporter</fullName>
    </submittedName>
</protein>
<keyword evidence="1" id="KW-0732">Signal</keyword>
<dbReference type="EMBL" id="CP162670">
    <property type="protein sequence ID" value="XDL22791.1"/>
    <property type="molecule type" value="Genomic_DNA"/>
</dbReference>
<evidence type="ECO:0000313" key="4">
    <source>
        <dbReference type="Proteomes" id="UP000810130"/>
    </source>
</evidence>
<sequence>MRKLLLLLISTVSITSMNAAEAREPGIAPTFPPGLTLGLPIAVNPPPGFYFMNRLSYSEFQLKDGSNHNIGQKTSIWVDSLQLTWVPGITVLGGSYKTFVMLPFVDITMKRTQPTTGPLGSWRTRGLANPKFQPLDLTWSLGNNWHIGTGLGVYAPLGKYDDTAALNVAGNFWTIEPSLGVTYLKDKWHFSSQLVYNTNTRNDDNHYRSGDQVFLNSTLTYRFGNWDIGPVGYFMRQTTADSNHGGVTHFGGNVFPKQEQAGLGLLASTTLGKAKVYTYYTQDLYAHNTVAGGKLWLNVLLRL</sequence>
<reference evidence="3" key="2">
    <citation type="submission" date="2024-07" db="EMBL/GenBank/DDBJ databases">
        <authorList>
            <person name="Pedron J."/>
        </authorList>
    </citation>
    <scope>NUCLEOTIDE SEQUENCE</scope>
    <source>
        <strain evidence="3">A003-S1-M15</strain>
    </source>
</reference>
<dbReference type="GeneID" id="302582154"/>
<feature type="signal peptide" evidence="1">
    <location>
        <begin position="1"/>
        <end position="19"/>
    </location>
</feature>
<dbReference type="RefSeq" id="WP_080649080.1">
    <property type="nucleotide sequence ID" value="NZ_CM001972.1"/>
</dbReference>
<proteinExistence type="predicted"/>
<reference evidence="2 4" key="1">
    <citation type="submission" date="2021-04" db="EMBL/GenBank/DDBJ databases">
        <title>Genomic and host-range diversity within the Dickeya zeae complex, identification of D. zeae and D. oryzae members, proposal of two novel subspecies D. zeae subsp. zeae subsp. nov. and D. zeae subsp. dombae subsp. nov.</title>
        <authorList>
            <person name="Van Gijsegem F."/>
            <person name="Hugouvieux-Cotte-Pattat N."/>
        </authorList>
    </citation>
    <scope>NUCLEOTIDE SEQUENCE [LARGE SCALE GENOMIC DNA]</scope>
    <source>
        <strain evidence="2 4">FVG03</strain>
    </source>
</reference>
<gene>
    <name evidence="2" type="ORF">J8657_15920</name>
    <name evidence="3" type="ORF">LF929_010750</name>
</gene>
<organism evidence="3">
    <name type="scientific">Dickeya oryzae</name>
    <dbReference type="NCBI Taxonomy" id="1240404"/>
    <lineage>
        <taxon>Bacteria</taxon>
        <taxon>Pseudomonadati</taxon>
        <taxon>Pseudomonadota</taxon>
        <taxon>Gammaproteobacteria</taxon>
        <taxon>Enterobacterales</taxon>
        <taxon>Pectobacteriaceae</taxon>
        <taxon>Dickeya</taxon>
    </lineage>
</organism>
<dbReference type="AlphaFoldDB" id="A0AB39IMX2"/>